<dbReference type="CDD" id="cd00093">
    <property type="entry name" value="HTH_XRE"/>
    <property type="match status" value="1"/>
</dbReference>
<sequence length="98" mass="11366">MSEFAANLKQFRKRKKYSQATLARKLNYGHMTIANYESGRNEPSIDDLIKIAIILDISLDELVGKNPSKKEECFLHEFQKLSEKNQNRILDLIKALQL</sequence>
<dbReference type="AlphaFoldDB" id="A0A401LCS0"/>
<dbReference type="InterPro" id="IPR001387">
    <property type="entry name" value="Cro/C1-type_HTH"/>
</dbReference>
<dbReference type="PROSITE" id="PS50943">
    <property type="entry name" value="HTH_CROC1"/>
    <property type="match status" value="1"/>
</dbReference>
<evidence type="ECO:0000259" key="2">
    <source>
        <dbReference type="PROSITE" id="PS50943"/>
    </source>
</evidence>
<dbReference type="InterPro" id="IPR010982">
    <property type="entry name" value="Lambda_DNA-bd_dom_sf"/>
</dbReference>
<evidence type="ECO:0000256" key="1">
    <source>
        <dbReference type="ARBA" id="ARBA00023125"/>
    </source>
</evidence>
<feature type="domain" description="HTH cro/C1-type" evidence="2">
    <location>
        <begin position="8"/>
        <end position="62"/>
    </location>
</feature>
<keyword evidence="1" id="KW-0238">DNA-binding</keyword>
<name>A0A401LCS0_9FIRM</name>
<evidence type="ECO:0000313" key="4">
    <source>
        <dbReference type="Proteomes" id="UP000287361"/>
    </source>
</evidence>
<evidence type="ECO:0000313" key="3">
    <source>
        <dbReference type="EMBL" id="GCB29308.1"/>
    </source>
</evidence>
<proteinExistence type="predicted"/>
<dbReference type="OrthoDB" id="9815852at2"/>
<dbReference type="Proteomes" id="UP000287361">
    <property type="component" value="Unassembled WGS sequence"/>
</dbReference>
<gene>
    <name evidence="3" type="ORF">KGMB03357_09690</name>
</gene>
<comment type="caution">
    <text evidence="3">The sequence shown here is derived from an EMBL/GenBank/DDBJ whole genome shotgun (WGS) entry which is preliminary data.</text>
</comment>
<dbReference type="Gene3D" id="1.10.260.40">
    <property type="entry name" value="lambda repressor-like DNA-binding domains"/>
    <property type="match status" value="1"/>
</dbReference>
<dbReference type="SMART" id="SM00530">
    <property type="entry name" value="HTH_XRE"/>
    <property type="match status" value="1"/>
</dbReference>
<keyword evidence="4" id="KW-1185">Reference proteome</keyword>
<protein>
    <recommendedName>
        <fullName evidence="2">HTH cro/C1-type domain-containing protein</fullName>
    </recommendedName>
</protein>
<dbReference type="GO" id="GO:0003677">
    <property type="term" value="F:DNA binding"/>
    <property type="evidence" value="ECO:0007669"/>
    <property type="project" value="UniProtKB-KW"/>
</dbReference>
<dbReference type="EMBL" id="BHVZ01000001">
    <property type="protein sequence ID" value="GCB29308.1"/>
    <property type="molecule type" value="Genomic_DNA"/>
</dbReference>
<dbReference type="Pfam" id="PF01381">
    <property type="entry name" value="HTH_3"/>
    <property type="match status" value="1"/>
</dbReference>
<organism evidence="3 4">
    <name type="scientific">Anaerotignum faecicola</name>
    <dbReference type="NCBI Taxonomy" id="2358141"/>
    <lineage>
        <taxon>Bacteria</taxon>
        <taxon>Bacillati</taxon>
        <taxon>Bacillota</taxon>
        <taxon>Clostridia</taxon>
        <taxon>Lachnospirales</taxon>
        <taxon>Anaerotignaceae</taxon>
        <taxon>Anaerotignum</taxon>
    </lineage>
</organism>
<dbReference type="PANTHER" id="PTHR46558:SF11">
    <property type="entry name" value="HTH-TYPE TRANSCRIPTIONAL REGULATOR XRE"/>
    <property type="match status" value="1"/>
</dbReference>
<accession>A0A401LCS0</accession>
<dbReference type="PANTHER" id="PTHR46558">
    <property type="entry name" value="TRACRIPTIONAL REGULATORY PROTEIN-RELATED-RELATED"/>
    <property type="match status" value="1"/>
</dbReference>
<dbReference type="SUPFAM" id="SSF47413">
    <property type="entry name" value="lambda repressor-like DNA-binding domains"/>
    <property type="match status" value="1"/>
</dbReference>
<reference evidence="3 4" key="1">
    <citation type="submission" date="2018-10" db="EMBL/GenBank/DDBJ databases">
        <title>Draft Genome Sequence of Anaerotignum sp. KCTC 15736.</title>
        <authorList>
            <person name="Choi S.H."/>
            <person name="Kim J.S."/>
            <person name="Kang S.W."/>
            <person name="Lee J.S."/>
            <person name="Park S.H."/>
        </authorList>
    </citation>
    <scope>NUCLEOTIDE SEQUENCE [LARGE SCALE GENOMIC DNA]</scope>
    <source>
        <strain evidence="3 4">KCTC 15736</strain>
    </source>
</reference>